<dbReference type="EMBL" id="BEZZ01000788">
    <property type="protein sequence ID" value="GCC36113.1"/>
    <property type="molecule type" value="Genomic_DNA"/>
</dbReference>
<reference evidence="11 12" key="1">
    <citation type="journal article" date="2018" name="Nat. Ecol. Evol.">
        <title>Shark genomes provide insights into elasmobranch evolution and the origin of vertebrates.</title>
        <authorList>
            <person name="Hara Y"/>
            <person name="Yamaguchi K"/>
            <person name="Onimaru K"/>
            <person name="Kadota M"/>
            <person name="Koyanagi M"/>
            <person name="Keeley SD"/>
            <person name="Tatsumi K"/>
            <person name="Tanaka K"/>
            <person name="Motone F"/>
            <person name="Kageyama Y"/>
            <person name="Nozu R"/>
            <person name="Adachi N"/>
            <person name="Nishimura O"/>
            <person name="Nakagawa R"/>
            <person name="Tanegashima C"/>
            <person name="Kiyatake I"/>
            <person name="Matsumoto R"/>
            <person name="Murakumo K"/>
            <person name="Nishida K"/>
            <person name="Terakita A"/>
            <person name="Kuratani S"/>
            <person name="Sato K"/>
            <person name="Hyodo S Kuraku.S."/>
        </authorList>
    </citation>
    <scope>NUCLEOTIDE SEQUENCE [LARGE SCALE GENOMIC DNA]</scope>
</reference>
<feature type="transmembrane region" description="Helical" evidence="9">
    <location>
        <begin position="229"/>
        <end position="248"/>
    </location>
</feature>
<evidence type="ECO:0000256" key="7">
    <source>
        <dbReference type="ARBA" id="ARBA00023136"/>
    </source>
</evidence>
<feature type="transmembrane region" description="Helical" evidence="9">
    <location>
        <begin position="80"/>
        <end position="100"/>
    </location>
</feature>
<proteinExistence type="inferred from homology"/>
<keyword evidence="5" id="KW-0029">Amino-acid transport</keyword>
<evidence type="ECO:0000256" key="5">
    <source>
        <dbReference type="ARBA" id="ARBA00022970"/>
    </source>
</evidence>
<evidence type="ECO:0000313" key="12">
    <source>
        <dbReference type="Proteomes" id="UP000287033"/>
    </source>
</evidence>
<evidence type="ECO:0000256" key="2">
    <source>
        <dbReference type="ARBA" id="ARBA00008066"/>
    </source>
</evidence>
<dbReference type="GO" id="GO:0015179">
    <property type="term" value="F:L-amino acid transmembrane transporter activity"/>
    <property type="evidence" value="ECO:0007669"/>
    <property type="project" value="TreeGrafter"/>
</dbReference>
<comment type="similarity">
    <text evidence="2">Belongs to the amino acid/polyamine transporter 2 family.</text>
</comment>
<dbReference type="OrthoDB" id="513400at2759"/>
<dbReference type="AlphaFoldDB" id="A0A401T0D8"/>
<feature type="transmembrane region" description="Helical" evidence="9">
    <location>
        <begin position="151"/>
        <end position="173"/>
    </location>
</feature>
<feature type="transmembrane region" description="Helical" evidence="9">
    <location>
        <begin position="32"/>
        <end position="59"/>
    </location>
</feature>
<evidence type="ECO:0000256" key="9">
    <source>
        <dbReference type="SAM" id="Phobius"/>
    </source>
</evidence>
<dbReference type="Pfam" id="PF01490">
    <property type="entry name" value="Aa_trans"/>
    <property type="match status" value="1"/>
</dbReference>
<evidence type="ECO:0000256" key="1">
    <source>
        <dbReference type="ARBA" id="ARBA00004141"/>
    </source>
</evidence>
<name>A0A401T0D8_CHIPU</name>
<evidence type="ECO:0000256" key="3">
    <source>
        <dbReference type="ARBA" id="ARBA00022448"/>
    </source>
</evidence>
<dbReference type="PANTHER" id="PTHR22950:SF646">
    <property type="entry name" value="SODIUM-COUPLED NEUTRAL AMINO ACID TRANSPORTER 10-RELATED"/>
    <property type="match status" value="1"/>
</dbReference>
<feature type="compositionally biased region" description="Low complexity" evidence="8">
    <location>
        <begin position="586"/>
        <end position="612"/>
    </location>
</feature>
<gene>
    <name evidence="11" type="ORF">chiPu_0014605</name>
</gene>
<keyword evidence="4 9" id="KW-0812">Transmembrane</keyword>
<accession>A0A401T0D8</accession>
<feature type="transmembrane region" description="Helical" evidence="9">
    <location>
        <begin position="120"/>
        <end position="139"/>
    </location>
</feature>
<feature type="transmembrane region" description="Helical" evidence="9">
    <location>
        <begin position="341"/>
        <end position="363"/>
    </location>
</feature>
<keyword evidence="12" id="KW-1185">Reference proteome</keyword>
<feature type="transmembrane region" description="Helical" evidence="9">
    <location>
        <begin position="185"/>
        <end position="208"/>
    </location>
</feature>
<evidence type="ECO:0000259" key="10">
    <source>
        <dbReference type="Pfam" id="PF01490"/>
    </source>
</evidence>
<evidence type="ECO:0000313" key="11">
    <source>
        <dbReference type="EMBL" id="GCC36113.1"/>
    </source>
</evidence>
<feature type="transmembrane region" description="Helical" evidence="9">
    <location>
        <begin position="314"/>
        <end position="335"/>
    </location>
</feature>
<keyword evidence="6 9" id="KW-1133">Transmembrane helix</keyword>
<feature type="transmembrane region" description="Helical" evidence="9">
    <location>
        <begin position="7"/>
        <end position="26"/>
    </location>
</feature>
<feature type="domain" description="Amino acid transporter transmembrane" evidence="10">
    <location>
        <begin position="9"/>
        <end position="371"/>
    </location>
</feature>
<evidence type="ECO:0000256" key="4">
    <source>
        <dbReference type="ARBA" id="ARBA00022692"/>
    </source>
</evidence>
<feature type="transmembrane region" description="Helical" evidence="9">
    <location>
        <begin position="649"/>
        <end position="666"/>
    </location>
</feature>
<sequence>MFVKEPRLTIAVVNSFVGVSLLTLPFCFQQCGIILGSLLLVSCSWMTHSSSLMLLKAAVAANRKTYFGLAQTSYGIPGKLVVEISMIGLMLGTSIAFFAVLEDLGANLFLALTGSLSTPWQRALVLLAITSGVVLPLSLARKVSNSTWQMLISLIFYVLLMTVLLLYCLNSVISGELVMEKVRFWQWPGIATTLPIFATSFCGHPLVLPMYFNLRGQSVEQMNVICKQATITTFAFYTVIGVCGYLTLVEAVPGDILAALPPSFATHGTRAIFLISLTLSFPLVILPCRQAISTLLFEQEKEDGTFSVSGDMPFCQHVITTMVIVYGTMIMGILVPDVQTVLAIIGTTMGTVICFICPSVFHAKLRKDTFTGRIVLGFGILLLLIRASSITDLNGEELQLQSIRKSRVPDESGNAKIALRSGGIVVQLYSYRAPSDTVVRYTVTGHCQALWYCYTDTGHCQALCYYYTDTVYRQHPNPDPNHDHIPDADPNPERVPDADPNPDPNPDADPNPGPNPERIPDADPNPDPNPDRIPDADPDPNPNRIPDVDPNPNLNLDCNSDSNLDPNPDPNSDCIPDADPNPDPNLDPNAHPNPDTNPDCIPDTDPNTDPNSEPNPDPNPDPNCNCIPDADPNPDPNPDPNSNPNPECILILTVTLTLVLTLTLTLTMTIKMMLNLILNLILTLTPILTLP</sequence>
<feature type="compositionally biased region" description="Low complexity" evidence="8">
    <location>
        <begin position="542"/>
        <end position="573"/>
    </location>
</feature>
<feature type="region of interest" description="Disordered" evidence="8">
    <location>
        <begin position="477"/>
        <end position="642"/>
    </location>
</feature>
<comment type="caution">
    <text evidence="11">The sequence shown here is derived from an EMBL/GenBank/DDBJ whole genome shotgun (WGS) entry which is preliminary data.</text>
</comment>
<evidence type="ECO:0000256" key="8">
    <source>
        <dbReference type="SAM" id="MobiDB-lite"/>
    </source>
</evidence>
<dbReference type="InterPro" id="IPR013057">
    <property type="entry name" value="AA_transpt_TM"/>
</dbReference>
<keyword evidence="7 9" id="KW-0472">Membrane</keyword>
<dbReference type="Proteomes" id="UP000287033">
    <property type="component" value="Unassembled WGS sequence"/>
</dbReference>
<dbReference type="GO" id="GO:0016020">
    <property type="term" value="C:membrane"/>
    <property type="evidence" value="ECO:0007669"/>
    <property type="project" value="UniProtKB-SubCell"/>
</dbReference>
<comment type="subcellular location">
    <subcellularLocation>
        <location evidence="1">Membrane</location>
        <topology evidence="1">Multi-pass membrane protein</topology>
    </subcellularLocation>
</comment>
<organism evidence="11 12">
    <name type="scientific">Chiloscyllium punctatum</name>
    <name type="common">Brownbanded bambooshark</name>
    <name type="synonym">Hemiscyllium punctatum</name>
    <dbReference type="NCBI Taxonomy" id="137246"/>
    <lineage>
        <taxon>Eukaryota</taxon>
        <taxon>Metazoa</taxon>
        <taxon>Chordata</taxon>
        <taxon>Craniata</taxon>
        <taxon>Vertebrata</taxon>
        <taxon>Chondrichthyes</taxon>
        <taxon>Elasmobranchii</taxon>
        <taxon>Galeomorphii</taxon>
        <taxon>Galeoidea</taxon>
        <taxon>Orectolobiformes</taxon>
        <taxon>Hemiscylliidae</taxon>
        <taxon>Chiloscyllium</taxon>
    </lineage>
</organism>
<dbReference type="STRING" id="137246.A0A401T0D8"/>
<feature type="compositionally biased region" description="Pro residues" evidence="8">
    <location>
        <begin position="631"/>
        <end position="642"/>
    </location>
</feature>
<keyword evidence="3" id="KW-0813">Transport</keyword>
<protein>
    <recommendedName>
        <fullName evidence="10">Amino acid transporter transmembrane domain-containing protein</fullName>
    </recommendedName>
</protein>
<feature type="compositionally biased region" description="Basic and acidic residues" evidence="8">
    <location>
        <begin position="480"/>
        <end position="497"/>
    </location>
</feature>
<evidence type="ECO:0000256" key="6">
    <source>
        <dbReference type="ARBA" id="ARBA00022989"/>
    </source>
</evidence>
<dbReference type="PANTHER" id="PTHR22950">
    <property type="entry name" value="AMINO ACID TRANSPORTER"/>
    <property type="match status" value="1"/>
</dbReference>
<feature type="transmembrane region" description="Helical" evidence="9">
    <location>
        <begin position="268"/>
        <end position="286"/>
    </location>
</feature>
<feature type="compositionally biased region" description="Pro residues" evidence="8">
    <location>
        <begin position="499"/>
        <end position="528"/>
    </location>
</feature>